<dbReference type="SUPFAM" id="SSF55729">
    <property type="entry name" value="Acyl-CoA N-acyltransferases (Nat)"/>
    <property type="match status" value="1"/>
</dbReference>
<sequence>MKNDIDILPVRTSAELDRFIRLPARLHARDPHFVPPLMMERQEAFSPRKNPYFAHAETQFWLARRDGRDVGRISAQVDRLVRDPEVGHFGMICAEDDSAVFAALFEAAEAWLAARGKRRILGPFNLSINEETGLLVDGFDTPPMMLMGHDAPYAGPRVEALGYAKAKDLIAYLYDIEHEMPAAAQRMIGPRKPAALTVRNLDTRRYREEFDTVTAIFNDAWSQNWGFIPFTPAEIAHMAKSLKMFIDPRCVAIVELHGKPVGFGIALPNLNEMIADFGGSLLPFNWAKLMLRLKRGTRTARVPLMGISRSISGEFAGAVAPFLAIDTMRQGLRAKGVQKVELSWILEDNRPMRHIIEALGADPYKTYRVYEKRLVGGAA</sequence>
<dbReference type="PANTHER" id="PTHR41368">
    <property type="entry name" value="PROTEIN YGHO"/>
    <property type="match status" value="1"/>
</dbReference>
<protein>
    <submittedName>
        <fullName evidence="1">dATP pyrophosphohydrolase</fullName>
    </submittedName>
</protein>
<reference evidence="1 2" key="1">
    <citation type="journal article" date="2017" name="Int. J. Syst. Evol. Microbiol.">
        <title>Ramlibacter alkalitolerans sp. nov., alkali-tolerant bacterium isolated from soil of ginseng.</title>
        <authorList>
            <person name="Lee D.H."/>
            <person name="Cha C.J."/>
        </authorList>
    </citation>
    <scope>NUCLEOTIDE SEQUENCE [LARGE SCALE GENOMIC DNA]</scope>
    <source>
        <strain evidence="1 2">KACC 19305</strain>
    </source>
</reference>
<dbReference type="EMBL" id="JAEQND010000019">
    <property type="protein sequence ID" value="MBL0428504.1"/>
    <property type="molecule type" value="Genomic_DNA"/>
</dbReference>
<evidence type="ECO:0000313" key="1">
    <source>
        <dbReference type="EMBL" id="MBL0428504.1"/>
    </source>
</evidence>
<proteinExistence type="predicted"/>
<organism evidence="1 2">
    <name type="scientific">Ramlibacter alkalitolerans</name>
    <dbReference type="NCBI Taxonomy" id="2039631"/>
    <lineage>
        <taxon>Bacteria</taxon>
        <taxon>Pseudomonadati</taxon>
        <taxon>Pseudomonadota</taxon>
        <taxon>Betaproteobacteria</taxon>
        <taxon>Burkholderiales</taxon>
        <taxon>Comamonadaceae</taxon>
        <taxon>Ramlibacter</taxon>
    </lineage>
</organism>
<dbReference type="Gene3D" id="3.40.630.30">
    <property type="match status" value="1"/>
</dbReference>
<gene>
    <name evidence="1" type="ORF">JI746_25590</name>
</gene>
<name>A0ABS1JWA7_9BURK</name>
<comment type="caution">
    <text evidence="1">The sequence shown here is derived from an EMBL/GenBank/DDBJ whole genome shotgun (WGS) entry which is preliminary data.</text>
</comment>
<keyword evidence="2" id="KW-1185">Reference proteome</keyword>
<dbReference type="PANTHER" id="PTHR41368:SF1">
    <property type="entry name" value="PROTEIN YGHO"/>
    <property type="match status" value="1"/>
</dbReference>
<dbReference type="Proteomes" id="UP000622707">
    <property type="component" value="Unassembled WGS sequence"/>
</dbReference>
<dbReference type="InterPro" id="IPR016181">
    <property type="entry name" value="Acyl_CoA_acyltransferase"/>
</dbReference>
<dbReference type="InterPro" id="IPR039968">
    <property type="entry name" value="BcerS-like"/>
</dbReference>
<dbReference type="RefSeq" id="WP_201693149.1">
    <property type="nucleotide sequence ID" value="NZ_JAEQND010000019.1"/>
</dbReference>
<accession>A0ABS1JWA7</accession>
<evidence type="ECO:0000313" key="2">
    <source>
        <dbReference type="Proteomes" id="UP000622707"/>
    </source>
</evidence>